<name>A0A7G9YX75_9EURY</name>
<accession>A0A7G9YX75</accession>
<reference evidence="2" key="1">
    <citation type="submission" date="2020-06" db="EMBL/GenBank/DDBJ databases">
        <title>Unique genomic features of the anaerobic methanotrophic archaea.</title>
        <authorList>
            <person name="Chadwick G.L."/>
            <person name="Skennerton C.T."/>
            <person name="Laso-Perez R."/>
            <person name="Leu A.O."/>
            <person name="Speth D.R."/>
            <person name="Yu H."/>
            <person name="Morgan-Lang C."/>
            <person name="Hatzenpichler R."/>
            <person name="Goudeau D."/>
            <person name="Malmstrom R."/>
            <person name="Brazelton W.J."/>
            <person name="Woyke T."/>
            <person name="Hallam S.J."/>
            <person name="Tyson G.W."/>
            <person name="Wegener G."/>
            <person name="Boetius A."/>
            <person name="Orphan V."/>
        </authorList>
    </citation>
    <scope>NUCLEOTIDE SEQUENCE</scope>
</reference>
<organism evidence="2">
    <name type="scientific">Candidatus Methanophagaceae archaeon ANME-1 ERB6</name>
    <dbReference type="NCBI Taxonomy" id="2759912"/>
    <lineage>
        <taxon>Archaea</taxon>
        <taxon>Methanobacteriati</taxon>
        <taxon>Methanobacteriota</taxon>
        <taxon>Stenosarchaea group</taxon>
        <taxon>Methanomicrobia</taxon>
        <taxon>Candidatus Methanophagales</taxon>
        <taxon>Candidatus Methanophagaceae</taxon>
    </lineage>
</organism>
<dbReference type="SUPFAM" id="SSF81301">
    <property type="entry name" value="Nucleotidyltransferase"/>
    <property type="match status" value="1"/>
</dbReference>
<evidence type="ECO:0000259" key="1">
    <source>
        <dbReference type="Pfam" id="PF18765"/>
    </source>
</evidence>
<dbReference type="Gene3D" id="3.30.460.10">
    <property type="entry name" value="Beta Polymerase, domain 2"/>
    <property type="match status" value="1"/>
</dbReference>
<sequence length="152" mass="18196">MNENIKKRLMDKKMKEQLLDVLKEVIPYVKGILIYGSFIKGYADVNSDIDICVIQKDEEEEGEDLNLRELYKKILRVSANKRYDIVIFNEIPWYLRGEILENNEVLYAENADELDFWLYKQSKIWNGMKRRQSLVSADDLIERLQETRLMRE</sequence>
<dbReference type="CDD" id="cd05403">
    <property type="entry name" value="NT_KNTase_like"/>
    <property type="match status" value="1"/>
</dbReference>
<dbReference type="Pfam" id="PF18765">
    <property type="entry name" value="Polbeta"/>
    <property type="match status" value="1"/>
</dbReference>
<protein>
    <recommendedName>
        <fullName evidence="1">Polymerase beta nucleotidyltransferase domain-containing protein</fullName>
    </recommendedName>
</protein>
<feature type="domain" description="Polymerase beta nucleotidyltransferase" evidence="1">
    <location>
        <begin position="17"/>
        <end position="110"/>
    </location>
</feature>
<proteinExistence type="predicted"/>
<dbReference type="InterPro" id="IPR052930">
    <property type="entry name" value="TA_antitoxin_MntA"/>
</dbReference>
<evidence type="ECO:0000313" key="2">
    <source>
        <dbReference type="EMBL" id="QNO52609.1"/>
    </source>
</evidence>
<dbReference type="InterPro" id="IPR043519">
    <property type="entry name" value="NT_sf"/>
</dbReference>
<dbReference type="AlphaFoldDB" id="A0A7G9YX75"/>
<dbReference type="EMBL" id="MT631515">
    <property type="protein sequence ID" value="QNO52609.1"/>
    <property type="molecule type" value="Genomic_DNA"/>
</dbReference>
<gene>
    <name evidence="2" type="ORF">MBLPMMNE_00015</name>
</gene>
<dbReference type="InterPro" id="IPR041633">
    <property type="entry name" value="Polbeta"/>
</dbReference>
<dbReference type="PANTHER" id="PTHR43852">
    <property type="entry name" value="NUCLEOTIDYLTRANSFERASE"/>
    <property type="match status" value="1"/>
</dbReference>
<dbReference type="PANTHER" id="PTHR43852:SF4">
    <property type="entry name" value="NUCLEOTIDYLTRANSFERASE"/>
    <property type="match status" value="1"/>
</dbReference>